<evidence type="ECO:0008006" key="4">
    <source>
        <dbReference type="Google" id="ProtNLM"/>
    </source>
</evidence>
<feature type="transmembrane region" description="Helical" evidence="1">
    <location>
        <begin position="35"/>
        <end position="55"/>
    </location>
</feature>
<organism evidence="2 3">
    <name type="scientific">candidate division CSSED10-310 bacterium</name>
    <dbReference type="NCBI Taxonomy" id="2855610"/>
    <lineage>
        <taxon>Bacteria</taxon>
        <taxon>Bacteria division CSSED10-310</taxon>
    </lineage>
</organism>
<protein>
    <recommendedName>
        <fullName evidence="4">DUF3267 domain-containing protein</fullName>
    </recommendedName>
</protein>
<keyword evidence="1" id="KW-0812">Transmembrane</keyword>
<dbReference type="EMBL" id="JBHPBY010000025">
    <property type="protein sequence ID" value="MFC1849186.1"/>
    <property type="molecule type" value="Genomic_DNA"/>
</dbReference>
<accession>A0ABV6YSQ1</accession>
<feature type="transmembrane region" description="Helical" evidence="1">
    <location>
        <begin position="128"/>
        <end position="144"/>
    </location>
</feature>
<evidence type="ECO:0000256" key="1">
    <source>
        <dbReference type="SAM" id="Phobius"/>
    </source>
</evidence>
<keyword evidence="1" id="KW-0472">Membrane</keyword>
<comment type="caution">
    <text evidence="2">The sequence shown here is derived from an EMBL/GenBank/DDBJ whole genome shotgun (WGS) entry which is preliminary data.</text>
</comment>
<evidence type="ECO:0000313" key="2">
    <source>
        <dbReference type="EMBL" id="MFC1849186.1"/>
    </source>
</evidence>
<proteinExistence type="predicted"/>
<feature type="transmembrane region" description="Helical" evidence="1">
    <location>
        <begin position="100"/>
        <end position="121"/>
    </location>
</feature>
<sequence length="218" mass="24946">MWKLIKIVGWFLAPPGILAYGKTLLSHDYAAGWELIQVQIAGFSASVGIVCWLLLRRRVRFFHVFDHELTHLIFGLFFFYKPKVFVASDKDGMVGLYGNNFFITLAPYYFPVYSYFLLLLYPLLRPEIYPYFFALLGLTTGYHLSSKLQDFRFSQPDIMHEGRIFSIIFCLFGSIISFGCLFFFVSGGFPGALTYLKSGIEVLMFLISAALNFLSAPH</sequence>
<keyword evidence="1" id="KW-1133">Transmembrane helix</keyword>
<dbReference type="Proteomes" id="UP001594351">
    <property type="component" value="Unassembled WGS sequence"/>
</dbReference>
<feature type="transmembrane region" description="Helical" evidence="1">
    <location>
        <begin position="164"/>
        <end position="185"/>
    </location>
</feature>
<evidence type="ECO:0000313" key="3">
    <source>
        <dbReference type="Proteomes" id="UP001594351"/>
    </source>
</evidence>
<keyword evidence="3" id="KW-1185">Reference proteome</keyword>
<name>A0ABV6YSQ1_UNCC1</name>
<gene>
    <name evidence="2" type="ORF">ACFL27_03155</name>
</gene>
<reference evidence="2 3" key="1">
    <citation type="submission" date="2024-09" db="EMBL/GenBank/DDBJ databases">
        <title>Laminarin stimulates single cell rates of sulfate reduction while oxygen inhibits transcriptomic activity in coastal marine sediment.</title>
        <authorList>
            <person name="Lindsay M."/>
            <person name="Orcutt B."/>
            <person name="Emerson D."/>
            <person name="Stepanauskas R."/>
            <person name="D'Angelo T."/>
        </authorList>
    </citation>
    <scope>NUCLEOTIDE SEQUENCE [LARGE SCALE GENOMIC DNA]</scope>
    <source>
        <strain evidence="2">SAG AM-311-K15</strain>
    </source>
</reference>
<feature type="transmembrane region" description="Helical" evidence="1">
    <location>
        <begin position="192"/>
        <end position="214"/>
    </location>
</feature>